<feature type="compositionally biased region" description="Polar residues" evidence="1">
    <location>
        <begin position="1"/>
        <end position="14"/>
    </location>
</feature>
<organism evidence="2 3">
    <name type="scientific">Golovinomyces cichoracearum</name>
    <dbReference type="NCBI Taxonomy" id="62708"/>
    <lineage>
        <taxon>Eukaryota</taxon>
        <taxon>Fungi</taxon>
        <taxon>Dikarya</taxon>
        <taxon>Ascomycota</taxon>
        <taxon>Pezizomycotina</taxon>
        <taxon>Leotiomycetes</taxon>
        <taxon>Erysiphales</taxon>
        <taxon>Erysiphaceae</taxon>
        <taxon>Golovinomyces</taxon>
    </lineage>
</organism>
<proteinExistence type="predicted"/>
<evidence type="ECO:0000256" key="1">
    <source>
        <dbReference type="SAM" id="MobiDB-lite"/>
    </source>
</evidence>
<name>A0A420IQV1_9PEZI</name>
<evidence type="ECO:0000313" key="2">
    <source>
        <dbReference type="EMBL" id="RKF76904.1"/>
    </source>
</evidence>
<reference evidence="2 3" key="1">
    <citation type="journal article" date="2018" name="BMC Genomics">
        <title>Comparative genome analyses reveal sequence features reflecting distinct modes of host-adaptation between dicot and monocot powdery mildew.</title>
        <authorList>
            <person name="Wu Y."/>
            <person name="Ma X."/>
            <person name="Pan Z."/>
            <person name="Kale S.D."/>
            <person name="Song Y."/>
            <person name="King H."/>
            <person name="Zhang Q."/>
            <person name="Presley C."/>
            <person name="Deng X."/>
            <person name="Wei C.I."/>
            <person name="Xiao S."/>
        </authorList>
    </citation>
    <scope>NUCLEOTIDE SEQUENCE [LARGE SCALE GENOMIC DNA]</scope>
    <source>
        <strain evidence="2">UMSG1</strain>
    </source>
</reference>
<comment type="caution">
    <text evidence="2">The sequence shown here is derived from an EMBL/GenBank/DDBJ whole genome shotgun (WGS) entry which is preliminary data.</text>
</comment>
<evidence type="ECO:0000313" key="3">
    <source>
        <dbReference type="Proteomes" id="UP000285326"/>
    </source>
</evidence>
<feature type="compositionally biased region" description="Basic and acidic residues" evidence="1">
    <location>
        <begin position="15"/>
        <end position="26"/>
    </location>
</feature>
<dbReference type="AlphaFoldDB" id="A0A420IQV1"/>
<gene>
    <name evidence="2" type="ORF">GcM1_223015</name>
</gene>
<feature type="region of interest" description="Disordered" evidence="1">
    <location>
        <begin position="1"/>
        <end position="26"/>
    </location>
</feature>
<sequence>MNDNALQEAITASTMKEKGNPENSRDALNKIEKVIYKIKMRVNPDTRTRLGKEVDEAIEPLSIHRDNWLATSPKPTSLEDQMLALEEVVKKSLSVVARSDRPTAPPVLVQQLSYAAVAAPRVT</sequence>
<accession>A0A420IQV1</accession>
<dbReference type="Proteomes" id="UP000285326">
    <property type="component" value="Unassembled WGS sequence"/>
</dbReference>
<protein>
    <submittedName>
        <fullName evidence="2">Uncharacterized protein</fullName>
    </submittedName>
</protein>
<dbReference type="EMBL" id="MCBS01022386">
    <property type="protein sequence ID" value="RKF76904.1"/>
    <property type="molecule type" value="Genomic_DNA"/>
</dbReference>